<dbReference type="KEGG" id="llh:I41_33910"/>
<dbReference type="InterPro" id="IPR009057">
    <property type="entry name" value="Homeodomain-like_sf"/>
</dbReference>
<evidence type="ECO:0000256" key="1">
    <source>
        <dbReference type="ARBA" id="ARBA00023015"/>
    </source>
</evidence>
<dbReference type="GO" id="GO:0003700">
    <property type="term" value="F:DNA-binding transcription factor activity"/>
    <property type="evidence" value="ECO:0007669"/>
    <property type="project" value="InterPro"/>
</dbReference>
<dbReference type="SUPFAM" id="SSF46689">
    <property type="entry name" value="Homeodomain-like"/>
    <property type="match status" value="1"/>
</dbReference>
<feature type="domain" description="HTH araC/xylS-type" evidence="4">
    <location>
        <begin position="287"/>
        <end position="385"/>
    </location>
</feature>
<dbReference type="OrthoDB" id="9795616at2"/>
<keyword evidence="6" id="KW-1185">Reference proteome</keyword>
<accession>A0A517U0P3</accession>
<reference evidence="5 6" key="1">
    <citation type="submission" date="2019-02" db="EMBL/GenBank/DDBJ databases">
        <title>Deep-cultivation of Planctomycetes and their phenomic and genomic characterization uncovers novel biology.</title>
        <authorList>
            <person name="Wiegand S."/>
            <person name="Jogler M."/>
            <person name="Boedeker C."/>
            <person name="Pinto D."/>
            <person name="Vollmers J."/>
            <person name="Rivas-Marin E."/>
            <person name="Kohn T."/>
            <person name="Peeters S.H."/>
            <person name="Heuer A."/>
            <person name="Rast P."/>
            <person name="Oberbeckmann S."/>
            <person name="Bunk B."/>
            <person name="Jeske O."/>
            <person name="Meyerdierks A."/>
            <person name="Storesund J.E."/>
            <person name="Kallscheuer N."/>
            <person name="Luecker S."/>
            <person name="Lage O.M."/>
            <person name="Pohl T."/>
            <person name="Merkel B.J."/>
            <person name="Hornburger P."/>
            <person name="Mueller R.-W."/>
            <person name="Bruemmer F."/>
            <person name="Labrenz M."/>
            <person name="Spormann A.M."/>
            <person name="Op den Camp H."/>
            <person name="Overmann J."/>
            <person name="Amann R."/>
            <person name="Jetten M.S.M."/>
            <person name="Mascher T."/>
            <person name="Medema M.H."/>
            <person name="Devos D.P."/>
            <person name="Kaster A.-K."/>
            <person name="Ovreas L."/>
            <person name="Rohde M."/>
            <person name="Galperin M.Y."/>
            <person name="Jogler C."/>
        </authorList>
    </citation>
    <scope>NUCLEOTIDE SEQUENCE [LARGE SCALE GENOMIC DNA]</scope>
    <source>
        <strain evidence="5 6">I41</strain>
    </source>
</reference>
<dbReference type="PANTHER" id="PTHR30146:SF24">
    <property type="entry name" value="XYLOSE OPERON REGULATORY PROTEIN"/>
    <property type="match status" value="1"/>
</dbReference>
<evidence type="ECO:0000313" key="6">
    <source>
        <dbReference type="Proteomes" id="UP000317909"/>
    </source>
</evidence>
<dbReference type="PANTHER" id="PTHR30146">
    <property type="entry name" value="LACI-RELATED TRANSCRIPTIONAL REPRESSOR"/>
    <property type="match status" value="1"/>
</dbReference>
<dbReference type="EMBL" id="CP036339">
    <property type="protein sequence ID" value="QDT74196.1"/>
    <property type="molecule type" value="Genomic_DNA"/>
</dbReference>
<dbReference type="Gene3D" id="1.10.10.60">
    <property type="entry name" value="Homeodomain-like"/>
    <property type="match status" value="1"/>
</dbReference>
<evidence type="ECO:0000256" key="2">
    <source>
        <dbReference type="ARBA" id="ARBA00023125"/>
    </source>
</evidence>
<dbReference type="SMART" id="SM00342">
    <property type="entry name" value="HTH_ARAC"/>
    <property type="match status" value="1"/>
</dbReference>
<protein>
    <submittedName>
        <fullName evidence="5">Xylose operon regulatory protein</fullName>
    </submittedName>
</protein>
<dbReference type="RefSeq" id="WP_145433975.1">
    <property type="nucleotide sequence ID" value="NZ_CP036339.1"/>
</dbReference>
<keyword evidence="2" id="KW-0238">DNA-binding</keyword>
<organism evidence="5 6">
    <name type="scientific">Lacipirellula limnantheis</name>
    <dbReference type="NCBI Taxonomy" id="2528024"/>
    <lineage>
        <taxon>Bacteria</taxon>
        <taxon>Pseudomonadati</taxon>
        <taxon>Planctomycetota</taxon>
        <taxon>Planctomycetia</taxon>
        <taxon>Pirellulales</taxon>
        <taxon>Lacipirellulaceae</taxon>
        <taxon>Lacipirellula</taxon>
    </lineage>
</organism>
<dbReference type="InterPro" id="IPR028082">
    <property type="entry name" value="Peripla_BP_I"/>
</dbReference>
<dbReference type="Proteomes" id="UP000317909">
    <property type="component" value="Chromosome"/>
</dbReference>
<gene>
    <name evidence="5" type="primary">xylR_4</name>
    <name evidence="5" type="ORF">I41_33910</name>
</gene>
<keyword evidence="3" id="KW-0804">Transcription</keyword>
<dbReference type="InterPro" id="IPR046335">
    <property type="entry name" value="LacI/GalR-like_sensor"/>
</dbReference>
<dbReference type="CDD" id="cd01543">
    <property type="entry name" value="PBP1_XylR"/>
    <property type="match status" value="1"/>
</dbReference>
<evidence type="ECO:0000313" key="5">
    <source>
        <dbReference type="EMBL" id="QDT74196.1"/>
    </source>
</evidence>
<dbReference type="AlphaFoldDB" id="A0A517U0P3"/>
<dbReference type="InterPro" id="IPR054031">
    <property type="entry name" value="XylR_PBP1"/>
</dbReference>
<name>A0A517U0P3_9BACT</name>
<dbReference type="InterPro" id="IPR018060">
    <property type="entry name" value="HTH_AraC"/>
</dbReference>
<dbReference type="GO" id="GO:0000976">
    <property type="term" value="F:transcription cis-regulatory region binding"/>
    <property type="evidence" value="ECO:0007669"/>
    <property type="project" value="TreeGrafter"/>
</dbReference>
<dbReference type="Pfam" id="PF12833">
    <property type="entry name" value="HTH_18"/>
    <property type="match status" value="1"/>
</dbReference>
<dbReference type="Gene3D" id="3.40.50.2300">
    <property type="match status" value="2"/>
</dbReference>
<proteinExistence type="predicted"/>
<evidence type="ECO:0000259" key="4">
    <source>
        <dbReference type="PROSITE" id="PS01124"/>
    </source>
</evidence>
<evidence type="ECO:0000256" key="3">
    <source>
        <dbReference type="ARBA" id="ARBA00023163"/>
    </source>
</evidence>
<sequence>MQHRPEVALIIDPSSPYDRRIVRGVAAYVQQSQREWSLYVEEDHIDRLPDLKAWGGDGILANFDDRRVAAAVTSLGIPVVGVGGGYGYYEENPQIPYVRTDNRAIARLGAQHLIDLGFRQFAFCSEPPTRANGWAKERADAFCEAIEEAGFPCEVFTGRHSPAKQWRLSQAALQKWIAKLKTPIGLMACNDGRARHVLQACRFVGRRVPEDVAIVGVDNDDVMCELAQPPLSSVEQGAMRVGYEAAALLDDMMNGNQPARQRTAIPPERVVARHSTDVMAVADAEVAEALRFIRQNACRPIQVRDVLDMARMSRSTLDARFRGAIGRSIHLEIRRVQIETAERLLITTSIPIKEVVQRVGVSSVQYFTAMMRHATGKTPGEIRKAALR</sequence>
<keyword evidence="1" id="KW-0805">Transcription regulation</keyword>
<dbReference type="PROSITE" id="PS01124">
    <property type="entry name" value="HTH_ARAC_FAMILY_2"/>
    <property type="match status" value="1"/>
</dbReference>
<dbReference type="Pfam" id="PF13377">
    <property type="entry name" value="Peripla_BP_3"/>
    <property type="match status" value="1"/>
</dbReference>
<dbReference type="SUPFAM" id="SSF53822">
    <property type="entry name" value="Periplasmic binding protein-like I"/>
    <property type="match status" value="1"/>
</dbReference>
<dbReference type="Pfam" id="PF22177">
    <property type="entry name" value="PBP1_XylR"/>
    <property type="match status" value="1"/>
</dbReference>